<keyword evidence="6 8" id="KW-0472">Membrane</keyword>
<dbReference type="PANTHER" id="PTHR31145:SF7">
    <property type="entry name" value="TRP-LIKE ION CHANNEL"/>
    <property type="match status" value="1"/>
</dbReference>
<keyword evidence="12" id="KW-1185">Reference proteome</keyword>
<feature type="transmembrane region" description="Helical" evidence="8">
    <location>
        <begin position="489"/>
        <end position="510"/>
    </location>
</feature>
<feature type="transmembrane region" description="Helical" evidence="8">
    <location>
        <begin position="676"/>
        <end position="709"/>
    </location>
</feature>
<dbReference type="GO" id="GO:0016020">
    <property type="term" value="C:membrane"/>
    <property type="evidence" value="ECO:0007669"/>
    <property type="project" value="UniProtKB-SubCell"/>
</dbReference>
<accession>F2Q047</accession>
<evidence type="ECO:0000313" key="12">
    <source>
        <dbReference type="Proteomes" id="UP000009169"/>
    </source>
</evidence>
<dbReference type="eggNOG" id="ENOG502R5MY">
    <property type="taxonomic scope" value="Eukaryota"/>
</dbReference>
<reference evidence="12" key="1">
    <citation type="journal article" date="2012" name="MBio">
        <title>Comparative genome analysis of Trichophyton rubrum and related dermatophytes reveals candidate genes involved in infection.</title>
        <authorList>
            <person name="Martinez D.A."/>
            <person name="Oliver B.G."/>
            <person name="Graeser Y."/>
            <person name="Goldberg J.M."/>
            <person name="Li W."/>
            <person name="Martinez-Rossi N.M."/>
            <person name="Monod M."/>
            <person name="Shelest E."/>
            <person name="Barton R.C."/>
            <person name="Birch E."/>
            <person name="Brakhage A.A."/>
            <person name="Chen Z."/>
            <person name="Gurr S.J."/>
            <person name="Heiman D."/>
            <person name="Heitman J."/>
            <person name="Kosti I."/>
            <person name="Rossi A."/>
            <person name="Saif S."/>
            <person name="Samalova M."/>
            <person name="Saunders C.W."/>
            <person name="Shea T."/>
            <person name="Summerbell R.C."/>
            <person name="Xu J."/>
            <person name="Young S."/>
            <person name="Zeng Q."/>
            <person name="Birren B.W."/>
            <person name="Cuomo C.A."/>
            <person name="White T.C."/>
        </authorList>
    </citation>
    <scope>NUCLEOTIDE SEQUENCE [LARGE SCALE GENOMIC DNA]</scope>
    <source>
        <strain evidence="12">ATCC MYA-4606 / CBS 127.97</strain>
    </source>
</reference>
<dbReference type="AlphaFoldDB" id="F2Q047"/>
<dbReference type="VEuPathDB" id="FungiDB:TEQG_06428"/>
<protein>
    <recommendedName>
        <fullName evidence="10">ML-like domain-containing protein</fullName>
    </recommendedName>
</protein>
<comment type="subcellular location">
    <subcellularLocation>
        <location evidence="1">Membrane</location>
        <topology evidence="1">Multi-pass membrane protein</topology>
    </subcellularLocation>
</comment>
<dbReference type="InterPro" id="IPR010308">
    <property type="entry name" value="TRP_C"/>
</dbReference>
<keyword evidence="3 8" id="KW-0812">Transmembrane</keyword>
<dbReference type="Proteomes" id="UP000009169">
    <property type="component" value="Unassembled WGS sequence"/>
</dbReference>
<evidence type="ECO:0000256" key="9">
    <source>
        <dbReference type="SAM" id="SignalP"/>
    </source>
</evidence>
<feature type="chain" id="PRO_5003288304" description="ML-like domain-containing protein" evidence="9">
    <location>
        <begin position="26"/>
        <end position="923"/>
    </location>
</feature>
<gene>
    <name evidence="11" type="ORF">TEQG_06428</name>
</gene>
<evidence type="ECO:0000256" key="5">
    <source>
        <dbReference type="ARBA" id="ARBA00022989"/>
    </source>
</evidence>
<feature type="transmembrane region" description="Helical" evidence="8">
    <location>
        <begin position="621"/>
        <end position="641"/>
    </location>
</feature>
<feature type="transmembrane region" description="Helical" evidence="8">
    <location>
        <begin position="209"/>
        <end position="232"/>
    </location>
</feature>
<dbReference type="Pfam" id="PF14558">
    <property type="entry name" value="TRP_N"/>
    <property type="match status" value="1"/>
</dbReference>
<feature type="transmembrane region" description="Helical" evidence="8">
    <location>
        <begin position="648"/>
        <end position="670"/>
    </location>
</feature>
<dbReference type="InterPro" id="IPR032800">
    <property type="entry name" value="TRP_N"/>
</dbReference>
<evidence type="ECO:0000256" key="2">
    <source>
        <dbReference type="ARBA" id="ARBA00010642"/>
    </source>
</evidence>
<evidence type="ECO:0000256" key="8">
    <source>
        <dbReference type="SAM" id="Phobius"/>
    </source>
</evidence>
<dbReference type="OrthoDB" id="5377623at2759"/>
<evidence type="ECO:0000256" key="7">
    <source>
        <dbReference type="SAM" id="MobiDB-lite"/>
    </source>
</evidence>
<dbReference type="SMART" id="SM01320">
    <property type="entry name" value="TRP_N"/>
    <property type="match status" value="1"/>
</dbReference>
<feature type="transmembrane region" description="Helical" evidence="8">
    <location>
        <begin position="248"/>
        <end position="268"/>
    </location>
</feature>
<name>F2Q047_TRIEC</name>
<sequence>MKILLLFIPWKTIALLYLLLPCSQAASQVIDNDGQQQNQWSRLRTARIAGKRVPPLYTGDFGDCMGNSMVKLTQFHAAYYHDDLMVGFHLDGTTSLKNESIMVYIGFFAYGKRRFDLIFDPCEANIQKFTYHGYGLNSLCPMDASRQIGDGGLLQVAPTDISEISQTTLRFPDLEGRAVIRIFSNSTRSQIACYASTVTNGVTMSHPQAVGSLLALIIFITFILSLATIIYGEDIMTMQLHYSHSSSLLLAFTVLHHIYFTGAISANWPRVLVEFWSNFAPFAGMIYSKSMQRSIDGLVGADKGDIRILGANPVGNVSPCLGGYNVTKIYNTSPSNRTFGPFRTGLGAPVDEQDYHASAPSASLSSAFQWQGQLVDEGLPMPGNYSGFAGTLSIQKIPAVNAFTTGLLWILVLIAALTAVIPVVKVIIELLIHWKVIKGRQAQNLAYFRIHWPEFVLAMLLRSLFIGFGMLSFLALFQFGFGGAASVKTLAAITFLVLILGSVSITVYAISYRNAHFTSIPEKRPLVFERRKLLNIIPWFVLTTKGSTVSKEPSTTLQNYPWWKSCVHDTGSNESKFLLRFGWLLARFKDDRWHFCVIWLMHEFLRACFLGGAVANPISQTVGLLILEITFMICVITMSPFEAKRLRIVLYTLSFSNISSALLSIPLLAQHNLNRMAAFAIGVAIAIIHSILVLLLLISMLSGIITSYISLTRNRRIPADQLGSHPIRMRYLGHVNRGIGYHPGAFYSTPGSMSPTPRQASFKVHSIRRCPKIIDESPTPYHRNPSTPTSSLRVSRRTYAPPFPLDPFTPPTTADSAILGFRDTDSDPFTTPSTMDLGLSGLQREDSLGQNSMVSEPIKGRLCRITSLETVLSRSISRQEHSQGGSLCLTDTFETAMSDLEPLTEFITPLEDRGAEGASYSNL</sequence>
<comment type="similarity">
    <text evidence="2">Belongs to the transient receptor potential (TRP) ion channel family.</text>
</comment>
<feature type="domain" description="ML-like" evidence="10">
    <location>
        <begin position="54"/>
        <end position="205"/>
    </location>
</feature>
<keyword evidence="5 8" id="KW-1133">Transmembrane helix</keyword>
<keyword evidence="4 9" id="KW-0732">Signal</keyword>
<dbReference type="InterPro" id="IPR040241">
    <property type="entry name" value="TRP_Flc/Pkd2-like"/>
</dbReference>
<evidence type="ECO:0000256" key="3">
    <source>
        <dbReference type="ARBA" id="ARBA00022692"/>
    </source>
</evidence>
<dbReference type="Pfam" id="PF06011">
    <property type="entry name" value="TRP"/>
    <property type="match status" value="1"/>
</dbReference>
<feature type="transmembrane region" description="Helical" evidence="8">
    <location>
        <begin position="455"/>
        <end position="477"/>
    </location>
</feature>
<dbReference type="PANTHER" id="PTHR31145">
    <property type="entry name" value="INTEGRAL MEMBRANE PROTEIN (AFU_ORTHOLOGUE AFUA_7G01610)"/>
    <property type="match status" value="1"/>
</dbReference>
<feature type="transmembrane region" description="Helical" evidence="8">
    <location>
        <begin position="407"/>
        <end position="434"/>
    </location>
</feature>
<dbReference type="GO" id="GO:0055085">
    <property type="term" value="P:transmembrane transport"/>
    <property type="evidence" value="ECO:0007669"/>
    <property type="project" value="TreeGrafter"/>
</dbReference>
<feature type="region of interest" description="Disordered" evidence="7">
    <location>
        <begin position="774"/>
        <end position="794"/>
    </location>
</feature>
<feature type="compositionally biased region" description="Polar residues" evidence="7">
    <location>
        <begin position="784"/>
        <end position="793"/>
    </location>
</feature>
<dbReference type="EMBL" id="DS995761">
    <property type="protein sequence ID" value="EGE07515.1"/>
    <property type="molecule type" value="Genomic_DNA"/>
</dbReference>
<evidence type="ECO:0000256" key="6">
    <source>
        <dbReference type="ARBA" id="ARBA00023136"/>
    </source>
</evidence>
<organism evidence="11 12">
    <name type="scientific">Trichophyton equinum (strain ATCC MYA-4606 / CBS 127.97)</name>
    <name type="common">Horse ringworm fungus</name>
    <dbReference type="NCBI Taxonomy" id="559882"/>
    <lineage>
        <taxon>Eukaryota</taxon>
        <taxon>Fungi</taxon>
        <taxon>Dikarya</taxon>
        <taxon>Ascomycota</taxon>
        <taxon>Pezizomycotina</taxon>
        <taxon>Eurotiomycetes</taxon>
        <taxon>Eurotiomycetidae</taxon>
        <taxon>Onygenales</taxon>
        <taxon>Arthrodermataceae</taxon>
        <taxon>Trichophyton</taxon>
    </lineage>
</organism>
<dbReference type="HOGENOM" id="CLU_009253_1_0_1"/>
<feature type="signal peptide" evidence="9">
    <location>
        <begin position="1"/>
        <end position="25"/>
    </location>
</feature>
<evidence type="ECO:0000256" key="1">
    <source>
        <dbReference type="ARBA" id="ARBA00004141"/>
    </source>
</evidence>
<evidence type="ECO:0000259" key="10">
    <source>
        <dbReference type="SMART" id="SM01320"/>
    </source>
</evidence>
<proteinExistence type="inferred from homology"/>
<evidence type="ECO:0000256" key="4">
    <source>
        <dbReference type="ARBA" id="ARBA00022729"/>
    </source>
</evidence>
<evidence type="ECO:0000313" key="11">
    <source>
        <dbReference type="EMBL" id="EGE07515.1"/>
    </source>
</evidence>
<dbReference type="GO" id="GO:0009272">
    <property type="term" value="P:fungal-type cell wall biogenesis"/>
    <property type="evidence" value="ECO:0007669"/>
    <property type="project" value="TreeGrafter"/>
</dbReference>